<evidence type="ECO:0000313" key="2">
    <source>
        <dbReference type="Proteomes" id="UP000199040"/>
    </source>
</evidence>
<organism evidence="1 2">
    <name type="scientific">Modicisalibacter xianhensis</name>
    <dbReference type="NCBI Taxonomy" id="442341"/>
    <lineage>
        <taxon>Bacteria</taxon>
        <taxon>Pseudomonadati</taxon>
        <taxon>Pseudomonadota</taxon>
        <taxon>Gammaproteobacteria</taxon>
        <taxon>Oceanospirillales</taxon>
        <taxon>Halomonadaceae</taxon>
        <taxon>Modicisalibacter</taxon>
    </lineage>
</organism>
<dbReference type="InterPro" id="IPR014984">
    <property type="entry name" value="HopJ"/>
</dbReference>
<dbReference type="Gene3D" id="3.20.160.10">
    <property type="entry name" value="vpa0580 domain like"/>
    <property type="match status" value="1"/>
</dbReference>
<evidence type="ECO:0000313" key="1">
    <source>
        <dbReference type="EMBL" id="SFH47267.1"/>
    </source>
</evidence>
<sequence>MTLDALIAAIETAPDRVEFDDTQQVIEANYRYTPTGFRNGPLENAPGENAGSCRIFAFARRHGLSESQTLHCFGRFYRQDVLSDPTGEGHRNIRQFMQTGWQEIAFDRDPLTPLAM</sequence>
<gene>
    <name evidence="1" type="ORF">SAMN04487959_104260</name>
</gene>
<dbReference type="STRING" id="442341.SAMN04487959_104260"/>
<reference evidence="1 2" key="1">
    <citation type="submission" date="2016-10" db="EMBL/GenBank/DDBJ databases">
        <authorList>
            <person name="de Groot N.N."/>
        </authorList>
    </citation>
    <scope>NUCLEOTIDE SEQUENCE [LARGE SCALE GENOMIC DNA]</scope>
    <source>
        <strain evidence="1 2">CGMCC 1.6848</strain>
    </source>
</reference>
<dbReference type="InterPro" id="IPR038604">
    <property type="entry name" value="HopJ_sf"/>
</dbReference>
<dbReference type="Pfam" id="PF08888">
    <property type="entry name" value="HopJ"/>
    <property type="match status" value="1"/>
</dbReference>
<dbReference type="AlphaFoldDB" id="A0A1I3AAY4"/>
<accession>A0A1I3AAY4</accession>
<proteinExistence type="predicted"/>
<keyword evidence="2" id="KW-1185">Reference proteome</keyword>
<dbReference type="Proteomes" id="UP000199040">
    <property type="component" value="Unassembled WGS sequence"/>
</dbReference>
<protein>
    <submittedName>
        <fullName evidence="1">HopJ type III effector protein</fullName>
    </submittedName>
</protein>
<name>A0A1I3AAY4_9GAMM</name>
<dbReference type="RefSeq" id="WP_092844835.1">
    <property type="nucleotide sequence ID" value="NZ_FOPY01000004.1"/>
</dbReference>
<dbReference type="EMBL" id="FOPY01000004">
    <property type="protein sequence ID" value="SFH47267.1"/>
    <property type="molecule type" value="Genomic_DNA"/>
</dbReference>